<sequence>MKTVRIMTAALLLAGSGIGVSHAQTQAPAAPAANGGISRSDVLRNDLDAKREAIQVRVDFAPGAAFPMHNHPGVEIAYVLEGTLEYKFGSQPPVTLKAGQALFIPAGTYHSAHNPGSVKASELATYLVEKGKPLVVKQE</sequence>
<dbReference type="InterPro" id="IPR013096">
    <property type="entry name" value="Cupin_2"/>
</dbReference>
<evidence type="ECO:0000256" key="1">
    <source>
        <dbReference type="SAM" id="SignalP"/>
    </source>
</evidence>
<protein>
    <submittedName>
        <fullName evidence="3">Cupin domain-containing protein</fullName>
    </submittedName>
</protein>
<organism evidence="3 4">
    <name type="scientific">Massilia polaris</name>
    <dbReference type="NCBI Taxonomy" id="2728846"/>
    <lineage>
        <taxon>Bacteria</taxon>
        <taxon>Pseudomonadati</taxon>
        <taxon>Pseudomonadota</taxon>
        <taxon>Betaproteobacteria</taxon>
        <taxon>Burkholderiales</taxon>
        <taxon>Oxalobacteraceae</taxon>
        <taxon>Telluria group</taxon>
        <taxon>Massilia</taxon>
    </lineage>
</organism>
<dbReference type="InterPro" id="IPR011051">
    <property type="entry name" value="RmlC_Cupin_sf"/>
</dbReference>
<accession>A0A848HP65</accession>
<dbReference type="Pfam" id="PF07883">
    <property type="entry name" value="Cupin_2"/>
    <property type="match status" value="1"/>
</dbReference>
<dbReference type="RefSeq" id="WP_169468103.1">
    <property type="nucleotide sequence ID" value="NZ_JABBGG010000010.1"/>
</dbReference>
<dbReference type="SUPFAM" id="SSF51182">
    <property type="entry name" value="RmlC-like cupins"/>
    <property type="match status" value="1"/>
</dbReference>
<proteinExistence type="predicted"/>
<feature type="signal peptide" evidence="1">
    <location>
        <begin position="1"/>
        <end position="23"/>
    </location>
</feature>
<dbReference type="EMBL" id="JABBGG010000010">
    <property type="protein sequence ID" value="NML62797.1"/>
    <property type="molecule type" value="Genomic_DNA"/>
</dbReference>
<dbReference type="PANTHER" id="PTHR38599:SF1">
    <property type="entry name" value="CUPIN DOMAIN PROTEIN (AFU_ORTHOLOGUE AFUA_3G13620)"/>
    <property type="match status" value="1"/>
</dbReference>
<gene>
    <name evidence="3" type="ORF">HHL21_17270</name>
</gene>
<dbReference type="InterPro" id="IPR014710">
    <property type="entry name" value="RmlC-like_jellyroll"/>
</dbReference>
<name>A0A848HP65_9BURK</name>
<feature type="chain" id="PRO_5033005435" evidence="1">
    <location>
        <begin position="24"/>
        <end position="139"/>
    </location>
</feature>
<keyword evidence="4" id="KW-1185">Reference proteome</keyword>
<evidence type="ECO:0000313" key="4">
    <source>
        <dbReference type="Proteomes" id="UP000583752"/>
    </source>
</evidence>
<dbReference type="Proteomes" id="UP000583752">
    <property type="component" value="Unassembled WGS sequence"/>
</dbReference>
<comment type="caution">
    <text evidence="3">The sequence shown here is derived from an EMBL/GenBank/DDBJ whole genome shotgun (WGS) entry which is preliminary data.</text>
</comment>
<dbReference type="PANTHER" id="PTHR38599">
    <property type="entry name" value="CUPIN DOMAIN PROTEIN (AFU_ORTHOLOGUE AFUA_3G13620)"/>
    <property type="match status" value="1"/>
</dbReference>
<dbReference type="CDD" id="cd02235">
    <property type="entry name" value="cupin_BLL4011-like"/>
    <property type="match status" value="1"/>
</dbReference>
<reference evidence="3 4" key="1">
    <citation type="submission" date="2020-04" db="EMBL/GenBank/DDBJ databases">
        <title>Massilia sp. RP-1-19 isolated from soil.</title>
        <authorList>
            <person name="Dahal R.H."/>
        </authorList>
    </citation>
    <scope>NUCLEOTIDE SEQUENCE [LARGE SCALE GENOMIC DNA]</scope>
    <source>
        <strain evidence="3 4">RP-1-19</strain>
    </source>
</reference>
<dbReference type="AlphaFoldDB" id="A0A848HP65"/>
<keyword evidence="1" id="KW-0732">Signal</keyword>
<dbReference type="Gene3D" id="2.60.120.10">
    <property type="entry name" value="Jelly Rolls"/>
    <property type="match status" value="1"/>
</dbReference>
<evidence type="ECO:0000259" key="2">
    <source>
        <dbReference type="Pfam" id="PF07883"/>
    </source>
</evidence>
<evidence type="ECO:0000313" key="3">
    <source>
        <dbReference type="EMBL" id="NML62797.1"/>
    </source>
</evidence>
<feature type="domain" description="Cupin type-2" evidence="2">
    <location>
        <begin position="57"/>
        <end position="121"/>
    </location>
</feature>